<dbReference type="SUPFAM" id="SSF64438">
    <property type="entry name" value="CNF1/YfiH-like putative cysteine hydrolases"/>
    <property type="match status" value="1"/>
</dbReference>
<evidence type="ECO:0000256" key="2">
    <source>
        <dbReference type="ARBA" id="ARBA00022801"/>
    </source>
</evidence>
<dbReference type="STRING" id="1307761.L21SP2_2531"/>
<dbReference type="HOGENOM" id="CLU_087854_2_0_12"/>
<evidence type="ECO:0000256" key="3">
    <source>
        <dbReference type="HAMAP-Rule" id="MF_01440"/>
    </source>
</evidence>
<gene>
    <name evidence="3" type="primary">cheD</name>
    <name evidence="4" type="ORF">L21SP2_2531</name>
</gene>
<dbReference type="HAMAP" id="MF_01440">
    <property type="entry name" value="CheD"/>
    <property type="match status" value="1"/>
</dbReference>
<dbReference type="InterPro" id="IPR038592">
    <property type="entry name" value="CheD-like_sf"/>
</dbReference>
<dbReference type="PANTHER" id="PTHR35147">
    <property type="entry name" value="CHEMORECEPTOR GLUTAMINE DEAMIDASE CHED-RELATED"/>
    <property type="match status" value="1"/>
</dbReference>
<dbReference type="eggNOG" id="COG1871">
    <property type="taxonomic scope" value="Bacteria"/>
</dbReference>
<organism evidence="4 5">
    <name type="scientific">Salinispira pacifica</name>
    <dbReference type="NCBI Taxonomy" id="1307761"/>
    <lineage>
        <taxon>Bacteria</taxon>
        <taxon>Pseudomonadati</taxon>
        <taxon>Spirochaetota</taxon>
        <taxon>Spirochaetia</taxon>
        <taxon>Spirochaetales</taxon>
        <taxon>Spirochaetaceae</taxon>
        <taxon>Salinispira</taxon>
    </lineage>
</organism>
<keyword evidence="2 3" id="KW-0378">Hydrolase</keyword>
<protein>
    <recommendedName>
        <fullName evidence="3">Probable chemoreceptor glutamine deamidase CheD</fullName>
        <ecNumber evidence="3">3.5.1.44</ecNumber>
    </recommendedName>
</protein>
<dbReference type="PANTHER" id="PTHR35147:SF1">
    <property type="entry name" value="CHEMORECEPTOR GLUTAMINE DEAMIDASE CHED-RELATED"/>
    <property type="match status" value="1"/>
</dbReference>
<dbReference type="AlphaFoldDB" id="V5WJC8"/>
<dbReference type="Gene3D" id="3.30.1330.200">
    <property type="match status" value="1"/>
</dbReference>
<dbReference type="EC" id="3.5.1.44" evidence="3"/>
<dbReference type="OrthoDB" id="9807202at2"/>
<keyword evidence="1 3" id="KW-0145">Chemotaxis</keyword>
<proteinExistence type="inferred from homology"/>
<reference evidence="4 5" key="1">
    <citation type="journal article" date="2015" name="Stand. Genomic Sci.">
        <title>Complete genome sequence and description of Salinispira pacifica gen. nov., sp. nov., a novel spirochaete isolated form a hypersaline microbial mat.</title>
        <authorList>
            <person name="Ben Hania W."/>
            <person name="Joseph M."/>
            <person name="Schumann P."/>
            <person name="Bunk B."/>
            <person name="Fiebig A."/>
            <person name="Sproer C."/>
            <person name="Klenk H.P."/>
            <person name="Fardeau M.L."/>
            <person name="Spring S."/>
        </authorList>
    </citation>
    <scope>NUCLEOTIDE SEQUENCE [LARGE SCALE GENOMIC DNA]</scope>
    <source>
        <strain evidence="4 5">L21-RPul-D2</strain>
    </source>
</reference>
<dbReference type="InterPro" id="IPR005659">
    <property type="entry name" value="Chemorcpt_Glu_NH3ase_CheD"/>
</dbReference>
<dbReference type="GO" id="GO:0006935">
    <property type="term" value="P:chemotaxis"/>
    <property type="evidence" value="ECO:0007669"/>
    <property type="project" value="UniProtKB-UniRule"/>
</dbReference>
<name>V5WJC8_9SPIO</name>
<comment type="function">
    <text evidence="3">Probably deamidates glutamine residues to glutamate on methyl-accepting chemotaxis receptors (MCPs), playing an important role in chemotaxis.</text>
</comment>
<sequence length="158" mass="17241">MRLDVGIGEMKVSASPQDIIKTYALGSCVAVLAYDPDARVGGMVHIALPESKVNPEKARKTPGYFADTGLPRLVDEMRKKGAHPKNIRIKLAGGASIMDEKKTFDIGRRNVVATKRFLWMNGLGVIKEDTGGKISRTVALHIQDGEVVLSNAKNQWNL</sequence>
<dbReference type="Pfam" id="PF03975">
    <property type="entry name" value="CheD"/>
    <property type="match status" value="1"/>
</dbReference>
<dbReference type="GO" id="GO:0050568">
    <property type="term" value="F:protein-glutamine glutaminase activity"/>
    <property type="evidence" value="ECO:0007669"/>
    <property type="project" value="UniProtKB-UniRule"/>
</dbReference>
<accession>V5WJC8</accession>
<evidence type="ECO:0000313" key="4">
    <source>
        <dbReference type="EMBL" id="AHC15883.1"/>
    </source>
</evidence>
<comment type="similarity">
    <text evidence="3">Belongs to the CheD family.</text>
</comment>
<evidence type="ECO:0000313" key="5">
    <source>
        <dbReference type="Proteomes" id="UP000018680"/>
    </source>
</evidence>
<dbReference type="InterPro" id="IPR011324">
    <property type="entry name" value="Cytotoxic_necrot_fac-like_cat"/>
</dbReference>
<evidence type="ECO:0000256" key="1">
    <source>
        <dbReference type="ARBA" id="ARBA00022500"/>
    </source>
</evidence>
<comment type="catalytic activity">
    <reaction evidence="3">
        <text>L-glutaminyl-[protein] + H2O = L-glutamyl-[protein] + NH4(+)</text>
        <dbReference type="Rhea" id="RHEA:16441"/>
        <dbReference type="Rhea" id="RHEA-COMP:10207"/>
        <dbReference type="Rhea" id="RHEA-COMP:10208"/>
        <dbReference type="ChEBI" id="CHEBI:15377"/>
        <dbReference type="ChEBI" id="CHEBI:28938"/>
        <dbReference type="ChEBI" id="CHEBI:29973"/>
        <dbReference type="ChEBI" id="CHEBI:30011"/>
        <dbReference type="EC" id="3.5.1.44"/>
    </reaction>
</comment>
<keyword evidence="5" id="KW-1185">Reference proteome</keyword>
<dbReference type="CDD" id="cd16352">
    <property type="entry name" value="CheD"/>
    <property type="match status" value="1"/>
</dbReference>
<dbReference type="EMBL" id="CP006939">
    <property type="protein sequence ID" value="AHC15883.1"/>
    <property type="molecule type" value="Genomic_DNA"/>
</dbReference>
<dbReference type="KEGG" id="slr:L21SP2_2531"/>
<dbReference type="Proteomes" id="UP000018680">
    <property type="component" value="Chromosome"/>
</dbReference>